<protein>
    <submittedName>
        <fullName evidence="4">PQQ-binding-like beta-propeller repeat protein</fullName>
    </submittedName>
</protein>
<keyword evidence="2" id="KW-0812">Transmembrane</keyword>
<dbReference type="Gene3D" id="2.130.10.10">
    <property type="entry name" value="YVTN repeat-like/Quinoprotein amine dehydrogenase"/>
    <property type="match status" value="1"/>
</dbReference>
<evidence type="ECO:0000313" key="4">
    <source>
        <dbReference type="EMBL" id="WNF27514.1"/>
    </source>
</evidence>
<evidence type="ECO:0000313" key="5">
    <source>
        <dbReference type="Proteomes" id="UP001303236"/>
    </source>
</evidence>
<dbReference type="InterPro" id="IPR015943">
    <property type="entry name" value="WD40/YVTN_repeat-like_dom_sf"/>
</dbReference>
<feature type="region of interest" description="Disordered" evidence="1">
    <location>
        <begin position="43"/>
        <end position="94"/>
    </location>
</feature>
<keyword evidence="5" id="KW-1185">Reference proteome</keyword>
<gene>
    <name evidence="4" type="ORF">RI138_12080</name>
</gene>
<dbReference type="Pfam" id="PF13360">
    <property type="entry name" value="PQQ_2"/>
    <property type="match status" value="1"/>
</dbReference>
<sequence length="502" mass="52675">MPMPQAPGSGSGGRSRGRVAALVAAVLAGVLVVGAGVWFAVGDGGPTDDKKPVAKETAAKETAAPGESGPPGERSVTRAPTADDLNAQRKPGDSRVLFVQKNEVDLPGGGTEVYGPWFAGDLVTKAAYRTVAGHAVADGTEKWSLPLATSVCAAPTLPTTDGKIVLALQSDTSEGATCDRLQMVDLATGKAGWSARFQRIGVWDGLSKVNMAVNGDVLTVGRVGRTDAFRISDGKHLWDELPGNCQPFGFASGPVPLAATSCQEEGPNDHAVQHVRRIDPATGRIQWSYKVKKGWKVDQFYSVDPPVVSLRQGREKWGILILGDDGTRRSALSGPAADNYAPTCGFQEADRGRNLDACQGVAADDDTFYIATEAVADGGDISNAVAAFALETGKQKWKVEAPARQILMPLRVEDGRLLMYVSPARAKEEGTGKGGGILALPSGGGDLEPVLRHPVAATTVERTFSPPLVAYSGGRAVLVQPLLSRADDEQEQEQVVMLGFGD</sequence>
<keyword evidence="2" id="KW-1133">Transmembrane helix</keyword>
<feature type="domain" description="Pyrrolo-quinoline quinone repeat" evidence="3">
    <location>
        <begin position="119"/>
        <end position="239"/>
    </location>
</feature>
<proteinExistence type="predicted"/>
<reference evidence="4 5" key="1">
    <citation type="submission" date="2023-09" db="EMBL/GenBank/DDBJ databases">
        <title>Genome completion map analysis of the actinomycetes C11-1.</title>
        <authorList>
            <person name="Qin P."/>
            <person name="Guan P."/>
        </authorList>
    </citation>
    <scope>NUCLEOTIDE SEQUENCE [LARGE SCALE GENOMIC DNA]</scope>
    <source>
        <strain evidence="4 5">C11-1</strain>
    </source>
</reference>
<dbReference type="SUPFAM" id="SSF50998">
    <property type="entry name" value="Quinoprotein alcohol dehydrogenase-like"/>
    <property type="match status" value="1"/>
</dbReference>
<organism evidence="4 5">
    <name type="scientific">Streptomyces durocortorensis</name>
    <dbReference type="NCBI Taxonomy" id="2811104"/>
    <lineage>
        <taxon>Bacteria</taxon>
        <taxon>Bacillati</taxon>
        <taxon>Actinomycetota</taxon>
        <taxon>Actinomycetes</taxon>
        <taxon>Kitasatosporales</taxon>
        <taxon>Streptomycetaceae</taxon>
        <taxon>Streptomyces</taxon>
    </lineage>
</organism>
<accession>A0ABY9VUA7</accession>
<keyword evidence="2" id="KW-0472">Membrane</keyword>
<dbReference type="EMBL" id="CP134500">
    <property type="protein sequence ID" value="WNF27514.1"/>
    <property type="molecule type" value="Genomic_DNA"/>
</dbReference>
<feature type="compositionally biased region" description="Basic and acidic residues" evidence="1">
    <location>
        <begin position="47"/>
        <end position="59"/>
    </location>
</feature>
<evidence type="ECO:0000256" key="2">
    <source>
        <dbReference type="SAM" id="Phobius"/>
    </source>
</evidence>
<name>A0ABY9VUA7_9ACTN</name>
<evidence type="ECO:0000259" key="3">
    <source>
        <dbReference type="Pfam" id="PF13360"/>
    </source>
</evidence>
<dbReference type="InterPro" id="IPR002372">
    <property type="entry name" value="PQQ_rpt_dom"/>
</dbReference>
<dbReference type="InterPro" id="IPR011047">
    <property type="entry name" value="Quinoprotein_ADH-like_sf"/>
</dbReference>
<feature type="transmembrane region" description="Helical" evidence="2">
    <location>
        <begin position="20"/>
        <end position="41"/>
    </location>
</feature>
<evidence type="ECO:0000256" key="1">
    <source>
        <dbReference type="SAM" id="MobiDB-lite"/>
    </source>
</evidence>
<dbReference type="Proteomes" id="UP001303236">
    <property type="component" value="Chromosome"/>
</dbReference>